<dbReference type="EMBL" id="ACYG01000014">
    <property type="protein sequence ID" value="EEV18451.1"/>
    <property type="molecule type" value="Genomic_DNA"/>
</dbReference>
<dbReference type="STRING" id="824.CGRAC_0244"/>
<protein>
    <submittedName>
        <fullName evidence="2">Uncharacterized protein</fullName>
    </submittedName>
</protein>
<dbReference type="Proteomes" id="UP000005709">
    <property type="component" value="Unassembled WGS sequence"/>
</dbReference>
<evidence type="ECO:0000313" key="2">
    <source>
        <dbReference type="EMBL" id="EEV18451.1"/>
    </source>
</evidence>
<proteinExistence type="predicted"/>
<evidence type="ECO:0000313" key="3">
    <source>
        <dbReference type="Proteomes" id="UP000005709"/>
    </source>
</evidence>
<name>C8PFI5_9BACT</name>
<feature type="coiled-coil region" evidence="1">
    <location>
        <begin position="113"/>
        <end position="152"/>
    </location>
</feature>
<keyword evidence="1" id="KW-0175">Coiled coil</keyword>
<sequence length="163" mass="19397">MWMNAREFAKREDKKLYVIDVQASKDRKIGRTDRFRKLGGVLQIETEHYYLAFKDPITPALKERIERLYYKAIELVANDYELAWIAHKDTGSPHLNVLQRFLRFKWHRGGKIVQKMCENLEALLAMSEEARAEFLTRELEAMREAKKQKEVQSETIQRSFSKF</sequence>
<keyword evidence="3" id="KW-1185">Reference proteome</keyword>
<organism evidence="2 3">
    <name type="scientific">Campylobacter gracilis RM3268</name>
    <dbReference type="NCBI Taxonomy" id="553220"/>
    <lineage>
        <taxon>Bacteria</taxon>
        <taxon>Pseudomonadati</taxon>
        <taxon>Campylobacterota</taxon>
        <taxon>Epsilonproteobacteria</taxon>
        <taxon>Campylobacterales</taxon>
        <taxon>Campylobacteraceae</taxon>
        <taxon>Campylobacter</taxon>
    </lineage>
</organism>
<evidence type="ECO:0000256" key="1">
    <source>
        <dbReference type="SAM" id="Coils"/>
    </source>
</evidence>
<gene>
    <name evidence="2" type="ORF">CAMGR0001_2143</name>
</gene>
<accession>C8PFI5</accession>
<dbReference type="AlphaFoldDB" id="C8PFI5"/>
<reference evidence="2 3" key="1">
    <citation type="submission" date="2009-07" db="EMBL/GenBank/DDBJ databases">
        <authorList>
            <person name="Madupu R."/>
            <person name="Sebastian Y."/>
            <person name="Durkin A.S."/>
            <person name="Torralba M."/>
            <person name="Methe B."/>
            <person name="Sutton G.G."/>
            <person name="Strausberg R.L."/>
            <person name="Nelson K.E."/>
        </authorList>
    </citation>
    <scope>NUCLEOTIDE SEQUENCE [LARGE SCALE GENOMIC DNA]</scope>
    <source>
        <strain evidence="2 3">RM3268</strain>
    </source>
</reference>
<comment type="caution">
    <text evidence="2">The sequence shown here is derived from an EMBL/GenBank/DDBJ whole genome shotgun (WGS) entry which is preliminary data.</text>
</comment>